<evidence type="ECO:0000256" key="1">
    <source>
        <dbReference type="ARBA" id="ARBA00022801"/>
    </source>
</evidence>
<evidence type="ECO:0000313" key="6">
    <source>
        <dbReference type="Proteomes" id="UP001183607"/>
    </source>
</evidence>
<dbReference type="EMBL" id="JAVRER010000001">
    <property type="protein sequence ID" value="MDT0413992.1"/>
    <property type="molecule type" value="Genomic_DNA"/>
</dbReference>
<accession>A0ABD5DZM7</accession>
<dbReference type="Gene3D" id="3.40.630.40">
    <property type="entry name" value="Zn-dependent exopeptidases"/>
    <property type="match status" value="1"/>
</dbReference>
<gene>
    <name evidence="5" type="ORF">RM574_00660</name>
</gene>
<organism evidence="5 6">
    <name type="scientific">Streptomyces evansiae</name>
    <dbReference type="NCBI Taxonomy" id="3075535"/>
    <lineage>
        <taxon>Bacteria</taxon>
        <taxon>Bacillati</taxon>
        <taxon>Actinomycetota</taxon>
        <taxon>Actinomycetes</taxon>
        <taxon>Kitasatosporales</taxon>
        <taxon>Streptomycetaceae</taxon>
        <taxon>Streptomyces</taxon>
    </lineage>
</organism>
<dbReference type="Proteomes" id="UP001183607">
    <property type="component" value="Unassembled WGS sequence"/>
</dbReference>
<dbReference type="SUPFAM" id="SSF53187">
    <property type="entry name" value="Zn-dependent exopeptidases"/>
    <property type="match status" value="1"/>
</dbReference>
<keyword evidence="1 5" id="KW-0378">Hydrolase</keyword>
<proteinExistence type="predicted"/>
<dbReference type="RefSeq" id="WP_093854676.1">
    <property type="nucleotide sequence ID" value="NZ_JAVRER010000001.1"/>
</dbReference>
<feature type="compositionally biased region" description="Low complexity" evidence="2">
    <location>
        <begin position="62"/>
        <end position="71"/>
    </location>
</feature>
<dbReference type="InterPro" id="IPR002508">
    <property type="entry name" value="MurNAc-LAA_cat"/>
</dbReference>
<comment type="caution">
    <text evidence="5">The sequence shown here is derived from an EMBL/GenBank/DDBJ whole genome shotgun (WGS) entry which is preliminary data.</text>
</comment>
<dbReference type="PANTHER" id="PTHR30404">
    <property type="entry name" value="N-ACETYLMURAMOYL-L-ALANINE AMIDASE"/>
    <property type="match status" value="1"/>
</dbReference>
<keyword evidence="3" id="KW-0472">Membrane</keyword>
<name>A0ABD5DZM7_9ACTN</name>
<sequence>MSNSPTPQPFPSGPSHPPRSRRLLTVAAVAVPVLLLAGGIGYGVAERGGGDGGGTGADDAKAAPAPVRTPASPAPSPSTGPLSGKVVVLDPGHNTKNRLHIADINRQVDVGNGRKECDTTGTETNAGYPEAEFTLDVVRRARKLLRAQGAEVRLTHDGDREFGPCVDERAEIGNEAEADAAVSVHADGAPAGARGFHVIMPGAVHAGKADTRAITAPSHDLGTRLAASFAKATDTSPATYINGGTGLDTRSDLGGLNLSRVPKVFLECGNMRDARDAGLLTSAKWRERAARGIAAGVAAYLTEDAGEKS</sequence>
<dbReference type="InterPro" id="IPR050695">
    <property type="entry name" value="N-acetylmuramoyl_amidase_3"/>
</dbReference>
<dbReference type="PANTHER" id="PTHR30404:SF0">
    <property type="entry name" value="N-ACETYLMURAMOYL-L-ALANINE AMIDASE AMIC"/>
    <property type="match status" value="1"/>
</dbReference>
<keyword evidence="3" id="KW-1133">Transmembrane helix</keyword>
<evidence type="ECO:0000313" key="5">
    <source>
        <dbReference type="EMBL" id="MDT0413992.1"/>
    </source>
</evidence>
<dbReference type="GO" id="GO:0008745">
    <property type="term" value="F:N-acetylmuramoyl-L-alanine amidase activity"/>
    <property type="evidence" value="ECO:0007669"/>
    <property type="project" value="UniProtKB-EC"/>
</dbReference>
<evidence type="ECO:0000256" key="2">
    <source>
        <dbReference type="SAM" id="MobiDB-lite"/>
    </source>
</evidence>
<keyword evidence="3" id="KW-0812">Transmembrane</keyword>
<dbReference type="EC" id="3.5.1.28" evidence="5"/>
<reference evidence="6" key="1">
    <citation type="submission" date="2023-07" db="EMBL/GenBank/DDBJ databases">
        <title>30 novel species of actinomycetes from the DSMZ collection.</title>
        <authorList>
            <person name="Nouioui I."/>
        </authorList>
    </citation>
    <scope>NUCLEOTIDE SEQUENCE [LARGE SCALE GENOMIC DNA]</scope>
    <source>
        <strain evidence="6">DSM 41982</strain>
    </source>
</reference>
<dbReference type="AlphaFoldDB" id="A0ABD5DZM7"/>
<dbReference type="CDD" id="cd02696">
    <property type="entry name" value="MurNAc-LAA"/>
    <property type="match status" value="1"/>
</dbReference>
<protein>
    <submittedName>
        <fullName evidence="5">N-acetylmuramoyl-L-alanine amidase</fullName>
        <ecNumber evidence="5">3.5.1.28</ecNumber>
    </submittedName>
</protein>
<feature type="domain" description="MurNAc-LAA" evidence="4">
    <location>
        <begin position="170"/>
        <end position="298"/>
    </location>
</feature>
<feature type="transmembrane region" description="Helical" evidence="3">
    <location>
        <begin position="23"/>
        <end position="45"/>
    </location>
</feature>
<evidence type="ECO:0000259" key="4">
    <source>
        <dbReference type="SMART" id="SM00646"/>
    </source>
</evidence>
<dbReference type="Pfam" id="PF01520">
    <property type="entry name" value="Amidase_3"/>
    <property type="match status" value="1"/>
</dbReference>
<evidence type="ECO:0000256" key="3">
    <source>
        <dbReference type="SAM" id="Phobius"/>
    </source>
</evidence>
<feature type="region of interest" description="Disordered" evidence="2">
    <location>
        <begin position="51"/>
        <end position="83"/>
    </location>
</feature>
<dbReference type="SMART" id="SM00646">
    <property type="entry name" value="Ami_3"/>
    <property type="match status" value="1"/>
</dbReference>